<dbReference type="GO" id="GO:0003677">
    <property type="term" value="F:DNA binding"/>
    <property type="evidence" value="ECO:0007669"/>
    <property type="project" value="UniProtKB-UniRule"/>
</dbReference>
<organism evidence="4 5">
    <name type="scientific">Loigolactobacillus coryniformis subsp. coryniformis KCTC 3167 = DSM 20001</name>
    <dbReference type="NCBI Taxonomy" id="913848"/>
    <lineage>
        <taxon>Bacteria</taxon>
        <taxon>Bacillati</taxon>
        <taxon>Bacillota</taxon>
        <taxon>Bacilli</taxon>
        <taxon>Lactobacillales</taxon>
        <taxon>Lactobacillaceae</taxon>
        <taxon>Loigolactobacillus</taxon>
    </lineage>
</organism>
<dbReference type="PANTHER" id="PTHR43479">
    <property type="entry name" value="ACREF/ENVCD OPERON REPRESSOR-RELATED"/>
    <property type="match status" value="1"/>
</dbReference>
<evidence type="ECO:0000259" key="3">
    <source>
        <dbReference type="PROSITE" id="PS50977"/>
    </source>
</evidence>
<keyword evidence="1 2" id="KW-0238">DNA-binding</keyword>
<dbReference type="InterPro" id="IPR050624">
    <property type="entry name" value="HTH-type_Tx_Regulator"/>
</dbReference>
<dbReference type="Proteomes" id="UP000051181">
    <property type="component" value="Unassembled WGS sequence"/>
</dbReference>
<dbReference type="PANTHER" id="PTHR43479:SF11">
    <property type="entry name" value="ACREF_ENVCD OPERON REPRESSOR-RELATED"/>
    <property type="match status" value="1"/>
</dbReference>
<dbReference type="Pfam" id="PF17924">
    <property type="entry name" value="TetR_C_19"/>
    <property type="match status" value="1"/>
</dbReference>
<dbReference type="AlphaFoldDB" id="A0A0R1FC82"/>
<reference evidence="4 5" key="1">
    <citation type="journal article" date="2015" name="Genome Announc.">
        <title>Expanding the biotechnology potential of lactobacilli through comparative genomics of 213 strains and associated genera.</title>
        <authorList>
            <person name="Sun Z."/>
            <person name="Harris H.M."/>
            <person name="McCann A."/>
            <person name="Guo C."/>
            <person name="Argimon S."/>
            <person name="Zhang W."/>
            <person name="Yang X."/>
            <person name="Jeffery I.B."/>
            <person name="Cooney J.C."/>
            <person name="Kagawa T.F."/>
            <person name="Liu W."/>
            <person name="Song Y."/>
            <person name="Salvetti E."/>
            <person name="Wrobel A."/>
            <person name="Rasinkangas P."/>
            <person name="Parkhill J."/>
            <person name="Rea M.C."/>
            <person name="O'Sullivan O."/>
            <person name="Ritari J."/>
            <person name="Douillard F.P."/>
            <person name="Paul Ross R."/>
            <person name="Yang R."/>
            <person name="Briner A.E."/>
            <person name="Felis G.E."/>
            <person name="de Vos W.M."/>
            <person name="Barrangou R."/>
            <person name="Klaenhammer T.R."/>
            <person name="Caufield P.W."/>
            <person name="Cui Y."/>
            <person name="Zhang H."/>
            <person name="O'Toole P.W."/>
        </authorList>
    </citation>
    <scope>NUCLEOTIDE SEQUENCE [LARGE SCALE GENOMIC DNA]</scope>
    <source>
        <strain evidence="4 5">DSM 20001</strain>
    </source>
</reference>
<gene>
    <name evidence="4" type="ORF">FD22_GL000727</name>
</gene>
<feature type="DNA-binding region" description="H-T-H motif" evidence="2">
    <location>
        <begin position="34"/>
        <end position="53"/>
    </location>
</feature>
<dbReference type="GeneID" id="65916766"/>
<sequence>MPTRTFFNLSQEKQQRLLEAARLEFSRVPLHEASISKIIASADIPRGSFYQYFTDKEDLYYYYADYLRKQGQNSLLSNLQAVDGDLFAAFRHYFTKLVDEIINGPNAVFYKNMFLNMTYKNGRKVTSATQKRHPHHGHDDFYAAVDFSVLKISTPHELGTLMHILMATLFQTLGAYYLRQQHGEQITVAQLNQEFEQALGWIEHGVAIN</sequence>
<proteinExistence type="predicted"/>
<dbReference type="RefSeq" id="WP_010009826.1">
    <property type="nucleotide sequence ID" value="NZ_AZCN01000002.1"/>
</dbReference>
<dbReference type="PATRIC" id="fig|913848.6.peg.756"/>
<accession>A0A0R1FC82</accession>
<dbReference type="Gene3D" id="1.10.357.10">
    <property type="entry name" value="Tetracycline Repressor, domain 2"/>
    <property type="match status" value="1"/>
</dbReference>
<dbReference type="PROSITE" id="PS50977">
    <property type="entry name" value="HTH_TETR_2"/>
    <property type="match status" value="1"/>
</dbReference>
<protein>
    <submittedName>
        <fullName evidence="4">TetR family transcriptional regulator</fullName>
    </submittedName>
</protein>
<evidence type="ECO:0000313" key="5">
    <source>
        <dbReference type="Proteomes" id="UP000051181"/>
    </source>
</evidence>
<dbReference type="Pfam" id="PF00440">
    <property type="entry name" value="TetR_N"/>
    <property type="match status" value="1"/>
</dbReference>
<feature type="domain" description="HTH tetR-type" evidence="3">
    <location>
        <begin position="11"/>
        <end position="71"/>
    </location>
</feature>
<dbReference type="EMBL" id="AZCN01000002">
    <property type="protein sequence ID" value="KRK19166.1"/>
    <property type="molecule type" value="Genomic_DNA"/>
</dbReference>
<dbReference type="SUPFAM" id="SSF46689">
    <property type="entry name" value="Homeodomain-like"/>
    <property type="match status" value="1"/>
</dbReference>
<dbReference type="InterPro" id="IPR009057">
    <property type="entry name" value="Homeodomain-like_sf"/>
</dbReference>
<name>A0A0R1FC82_9LACO</name>
<comment type="caution">
    <text evidence="4">The sequence shown here is derived from an EMBL/GenBank/DDBJ whole genome shotgun (WGS) entry which is preliminary data.</text>
</comment>
<evidence type="ECO:0000256" key="1">
    <source>
        <dbReference type="ARBA" id="ARBA00023125"/>
    </source>
</evidence>
<dbReference type="eggNOG" id="COG1309">
    <property type="taxonomic scope" value="Bacteria"/>
</dbReference>
<evidence type="ECO:0000313" key="4">
    <source>
        <dbReference type="EMBL" id="KRK19166.1"/>
    </source>
</evidence>
<dbReference type="InterPro" id="IPR001647">
    <property type="entry name" value="HTH_TetR"/>
</dbReference>
<evidence type="ECO:0000256" key="2">
    <source>
        <dbReference type="PROSITE-ProRule" id="PRU00335"/>
    </source>
</evidence>